<organism evidence="1 2">
    <name type="scientific">Rhizobium aouanii</name>
    <dbReference type="NCBI Taxonomy" id="3118145"/>
    <lineage>
        <taxon>Bacteria</taxon>
        <taxon>Pseudomonadati</taxon>
        <taxon>Pseudomonadota</taxon>
        <taxon>Alphaproteobacteria</taxon>
        <taxon>Hyphomicrobiales</taxon>
        <taxon>Rhizobiaceae</taxon>
        <taxon>Rhizobium/Agrobacterium group</taxon>
        <taxon>Rhizobium</taxon>
    </lineage>
</organism>
<protein>
    <submittedName>
        <fullName evidence="1">Uncharacterized protein</fullName>
    </submittedName>
</protein>
<evidence type="ECO:0000313" key="1">
    <source>
        <dbReference type="EMBL" id="MEI1248996.1"/>
    </source>
</evidence>
<comment type="caution">
    <text evidence="1">The sequence shown here is derived from an EMBL/GenBank/DDBJ whole genome shotgun (WGS) entry which is preliminary data.</text>
</comment>
<evidence type="ECO:0000313" key="2">
    <source>
        <dbReference type="Proteomes" id="UP001531129"/>
    </source>
</evidence>
<accession>A0ABU8CJD5</accession>
<dbReference type="EMBL" id="JBAMYC010000006">
    <property type="protein sequence ID" value="MEI1248996.1"/>
    <property type="molecule type" value="Genomic_DNA"/>
</dbReference>
<dbReference type="RefSeq" id="WP_264396515.1">
    <property type="nucleotide sequence ID" value="NZ_JBAMYB010000006.1"/>
</dbReference>
<keyword evidence="2" id="KW-1185">Reference proteome</keyword>
<reference evidence="1 2" key="1">
    <citation type="submission" date="2024-01" db="EMBL/GenBank/DDBJ databases">
        <title>Draft genome sequences of three bacterial strains isolated from Acacia saligna represent a potential new species within the genus Rhizobium.</title>
        <authorList>
            <person name="Tambong J.T."/>
            <person name="Mnasri B."/>
        </authorList>
    </citation>
    <scope>NUCLEOTIDE SEQUENCE [LARGE SCALE GENOMIC DNA]</scope>
    <source>
        <strain evidence="1 2">1AS12I</strain>
    </source>
</reference>
<gene>
    <name evidence="1" type="ORF">V8Q02_13465</name>
</gene>
<sequence>MSNDQPTPETLLTSFAVDFRKDPVALGLYCQRYPQNTHDFVALAHELLLLQSVEQGTPIDAATERWIANITPTGSSRTSPFEGLDRSAYAALRETLGIPGPVINAFRDRLVTLGSVPLSFLEKFAAGLNVGIQELADHLSAAPSLSRGVQYKSDGKPGAASDKLSFKAVLEEANVSPERIAELLLDEE</sequence>
<proteinExistence type="predicted"/>
<dbReference type="Proteomes" id="UP001531129">
    <property type="component" value="Unassembled WGS sequence"/>
</dbReference>
<name>A0ABU8CJD5_9HYPH</name>